<dbReference type="AlphaFoldDB" id="A0A2U2BTJ3"/>
<dbReference type="Proteomes" id="UP000245168">
    <property type="component" value="Unassembled WGS sequence"/>
</dbReference>
<reference evidence="7" key="1">
    <citation type="submission" date="2018-05" db="EMBL/GenBank/DDBJ databases">
        <authorList>
            <person name="Liu B.-T."/>
        </authorList>
    </citation>
    <scope>NUCLEOTIDE SEQUENCE [LARGE SCALE GENOMIC DNA]</scope>
    <source>
        <strain evidence="7">WD6-1</strain>
    </source>
</reference>
<organism evidence="6 7">
    <name type="scientific">Marinicauda salina</name>
    <dbReference type="NCBI Taxonomy" id="2135793"/>
    <lineage>
        <taxon>Bacteria</taxon>
        <taxon>Pseudomonadati</taxon>
        <taxon>Pseudomonadota</taxon>
        <taxon>Alphaproteobacteria</taxon>
        <taxon>Maricaulales</taxon>
        <taxon>Maricaulaceae</taxon>
        <taxon>Marinicauda</taxon>
    </lineage>
</organism>
<evidence type="ECO:0000256" key="3">
    <source>
        <dbReference type="ARBA" id="ARBA00023163"/>
    </source>
</evidence>
<dbReference type="PANTHER" id="PTHR30055:SF234">
    <property type="entry name" value="HTH-TYPE TRANSCRIPTIONAL REGULATOR BETI"/>
    <property type="match status" value="1"/>
</dbReference>
<dbReference type="PROSITE" id="PS50977">
    <property type="entry name" value="HTH_TETR_2"/>
    <property type="match status" value="1"/>
</dbReference>
<dbReference type="Gene3D" id="1.10.357.10">
    <property type="entry name" value="Tetracycline Repressor, domain 2"/>
    <property type="match status" value="1"/>
</dbReference>
<name>A0A2U2BTJ3_9PROT</name>
<sequence length="203" mass="21615">MDKSTLDLDAVRGVTGVDGTARARIERAALQLFAEHGVDGVSIKDIAAAAGLSQGAMYRHFESKEALAGALFETIHRRIFDLVRAAIDEAAGFDDALNRVVRVYCEAADDDPALFSYHLTHMHRFGAQPRADRPDPVGLIAARVKQAMDDGDLPPGDPEIRTAAALGVVLQPAAHRMVGRFDTALVTKSDAFAAAAAAVLRLA</sequence>
<dbReference type="EMBL" id="QEXV01000003">
    <property type="protein sequence ID" value="PWE17324.1"/>
    <property type="molecule type" value="Genomic_DNA"/>
</dbReference>
<dbReference type="InterPro" id="IPR001647">
    <property type="entry name" value="HTH_TetR"/>
</dbReference>
<evidence type="ECO:0000313" key="6">
    <source>
        <dbReference type="EMBL" id="PWE17324.1"/>
    </source>
</evidence>
<dbReference type="PROSITE" id="PS01081">
    <property type="entry name" value="HTH_TETR_1"/>
    <property type="match status" value="1"/>
</dbReference>
<dbReference type="PRINTS" id="PR00455">
    <property type="entry name" value="HTHTETR"/>
</dbReference>
<gene>
    <name evidence="6" type="ORF">DDZ18_06455</name>
</gene>
<dbReference type="SUPFAM" id="SSF48498">
    <property type="entry name" value="Tetracyclin repressor-like, C-terminal domain"/>
    <property type="match status" value="1"/>
</dbReference>
<dbReference type="SUPFAM" id="SSF46689">
    <property type="entry name" value="Homeodomain-like"/>
    <property type="match status" value="1"/>
</dbReference>
<evidence type="ECO:0000313" key="7">
    <source>
        <dbReference type="Proteomes" id="UP000245168"/>
    </source>
</evidence>
<feature type="domain" description="HTH tetR-type" evidence="5">
    <location>
        <begin position="19"/>
        <end position="79"/>
    </location>
</feature>
<keyword evidence="1" id="KW-0805">Transcription regulation</keyword>
<dbReference type="OrthoDB" id="8478851at2"/>
<keyword evidence="7" id="KW-1185">Reference proteome</keyword>
<keyword evidence="2 4" id="KW-0238">DNA-binding</keyword>
<feature type="DNA-binding region" description="H-T-H motif" evidence="4">
    <location>
        <begin position="42"/>
        <end position="61"/>
    </location>
</feature>
<evidence type="ECO:0000259" key="5">
    <source>
        <dbReference type="PROSITE" id="PS50977"/>
    </source>
</evidence>
<keyword evidence="3" id="KW-0804">Transcription</keyword>
<dbReference type="InterPro" id="IPR023772">
    <property type="entry name" value="DNA-bd_HTH_TetR-type_CS"/>
</dbReference>
<accession>A0A2U2BTJ3</accession>
<dbReference type="PANTHER" id="PTHR30055">
    <property type="entry name" value="HTH-TYPE TRANSCRIPTIONAL REGULATOR RUTR"/>
    <property type="match status" value="1"/>
</dbReference>
<comment type="caution">
    <text evidence="6">The sequence shown here is derived from an EMBL/GenBank/DDBJ whole genome shotgun (WGS) entry which is preliminary data.</text>
</comment>
<evidence type="ECO:0000256" key="1">
    <source>
        <dbReference type="ARBA" id="ARBA00023015"/>
    </source>
</evidence>
<dbReference type="RefSeq" id="WP_109252555.1">
    <property type="nucleotide sequence ID" value="NZ_QEXV01000003.1"/>
</dbReference>
<dbReference type="InterPro" id="IPR050109">
    <property type="entry name" value="HTH-type_TetR-like_transc_reg"/>
</dbReference>
<protein>
    <submittedName>
        <fullName evidence="6">TetR/AcrR family transcriptional regulator</fullName>
    </submittedName>
</protein>
<proteinExistence type="predicted"/>
<dbReference type="InterPro" id="IPR009057">
    <property type="entry name" value="Homeodomain-like_sf"/>
</dbReference>
<dbReference type="GO" id="GO:0003700">
    <property type="term" value="F:DNA-binding transcription factor activity"/>
    <property type="evidence" value="ECO:0007669"/>
    <property type="project" value="TreeGrafter"/>
</dbReference>
<dbReference type="GO" id="GO:0000976">
    <property type="term" value="F:transcription cis-regulatory region binding"/>
    <property type="evidence" value="ECO:0007669"/>
    <property type="project" value="TreeGrafter"/>
</dbReference>
<dbReference type="Pfam" id="PF00440">
    <property type="entry name" value="TetR_N"/>
    <property type="match status" value="1"/>
</dbReference>
<evidence type="ECO:0000256" key="2">
    <source>
        <dbReference type="ARBA" id="ARBA00023125"/>
    </source>
</evidence>
<dbReference type="InterPro" id="IPR036271">
    <property type="entry name" value="Tet_transcr_reg_TetR-rel_C_sf"/>
</dbReference>
<evidence type="ECO:0000256" key="4">
    <source>
        <dbReference type="PROSITE-ProRule" id="PRU00335"/>
    </source>
</evidence>